<name>A0A8J8T7I9_HALGN</name>
<accession>A0A8J8T7I9</accession>
<evidence type="ECO:0000256" key="1">
    <source>
        <dbReference type="SAM" id="MobiDB-lite"/>
    </source>
</evidence>
<dbReference type="EMBL" id="RRYP01003026">
    <property type="protein sequence ID" value="TNV84213.1"/>
    <property type="molecule type" value="Genomic_DNA"/>
</dbReference>
<protein>
    <recommendedName>
        <fullName evidence="4">AP2/ERF domain-containing protein</fullName>
    </recommendedName>
</protein>
<feature type="compositionally biased region" description="Low complexity" evidence="1">
    <location>
        <begin position="134"/>
        <end position="151"/>
    </location>
</feature>
<proteinExistence type="predicted"/>
<dbReference type="Gene3D" id="3.30.730.10">
    <property type="entry name" value="AP2/ERF domain"/>
    <property type="match status" value="1"/>
</dbReference>
<sequence>MAPTRCQIQTSSQLGRLTHRMLDFQREKARKQRKMQVAITHFIMNQEGDEDEFEYEKVQIKLNRKTLLTSNQGSSTLLLGGRLHADESNREGTPTWIGTARAQRNDTEKLEVISTFRQRLQETKQQPLKKEGASAQGARISHSSSSISGNHSPKEEESFSSKISQKLKSEPRLIDYECKLVLLHSDQYEITTIKNNYDISAGFQKTGLNSQHDVPLSKTLTLEQNMERILEESNLSQLRQLVHVYADDTRTILLKGNAKTENNTKRGSIYRGVSRNGKQFQVMVMSNNLKYFSGQITSEELAARIYDRYALQTMGLRAKTNFAYTSQELAVIVADIDTYLQEHHAKYGESRKSIELKGSFLVNSIERV</sequence>
<keyword evidence="3" id="KW-1185">Reference proteome</keyword>
<gene>
    <name evidence="2" type="ORF">FGO68_gene14228</name>
</gene>
<dbReference type="GO" id="GO:0003700">
    <property type="term" value="F:DNA-binding transcription factor activity"/>
    <property type="evidence" value="ECO:0007669"/>
    <property type="project" value="InterPro"/>
</dbReference>
<dbReference type="OrthoDB" id="10629267at2759"/>
<evidence type="ECO:0000313" key="3">
    <source>
        <dbReference type="Proteomes" id="UP000785679"/>
    </source>
</evidence>
<comment type="caution">
    <text evidence="2">The sequence shown here is derived from an EMBL/GenBank/DDBJ whole genome shotgun (WGS) entry which is preliminary data.</text>
</comment>
<dbReference type="AlphaFoldDB" id="A0A8J8T7I9"/>
<organism evidence="2 3">
    <name type="scientific">Halteria grandinella</name>
    <dbReference type="NCBI Taxonomy" id="5974"/>
    <lineage>
        <taxon>Eukaryota</taxon>
        <taxon>Sar</taxon>
        <taxon>Alveolata</taxon>
        <taxon>Ciliophora</taxon>
        <taxon>Intramacronucleata</taxon>
        <taxon>Spirotrichea</taxon>
        <taxon>Stichotrichia</taxon>
        <taxon>Sporadotrichida</taxon>
        <taxon>Halteriidae</taxon>
        <taxon>Halteria</taxon>
    </lineage>
</organism>
<feature type="region of interest" description="Disordered" evidence="1">
    <location>
        <begin position="121"/>
        <end position="164"/>
    </location>
</feature>
<dbReference type="InterPro" id="IPR036955">
    <property type="entry name" value="AP2/ERF_dom_sf"/>
</dbReference>
<reference evidence="2" key="1">
    <citation type="submission" date="2019-06" db="EMBL/GenBank/DDBJ databases">
        <authorList>
            <person name="Zheng W."/>
        </authorList>
    </citation>
    <scope>NUCLEOTIDE SEQUENCE</scope>
    <source>
        <strain evidence="2">QDHG01</strain>
    </source>
</reference>
<dbReference type="Proteomes" id="UP000785679">
    <property type="component" value="Unassembled WGS sequence"/>
</dbReference>
<evidence type="ECO:0000313" key="2">
    <source>
        <dbReference type="EMBL" id="TNV84213.1"/>
    </source>
</evidence>
<evidence type="ECO:0008006" key="4">
    <source>
        <dbReference type="Google" id="ProtNLM"/>
    </source>
</evidence>